<evidence type="ECO:0000313" key="4">
    <source>
        <dbReference type="EMBL" id="KAG9394160.1"/>
    </source>
</evidence>
<keyword evidence="1 2" id="KW-0371">Homeobox</keyword>
<dbReference type="GO" id="GO:0003677">
    <property type="term" value="F:DNA binding"/>
    <property type="evidence" value="ECO:0007669"/>
    <property type="project" value="UniProtKB-UniRule"/>
</dbReference>
<feature type="domain" description="Homeobox" evidence="3">
    <location>
        <begin position="55"/>
        <end position="115"/>
    </location>
</feature>
<dbReference type="InterPro" id="IPR001356">
    <property type="entry name" value="HD"/>
</dbReference>
<gene>
    <name evidence="4" type="ORF">J8273_4262</name>
</gene>
<keyword evidence="5" id="KW-1185">Reference proteome</keyword>
<dbReference type="AlphaFoldDB" id="A0A8J6AWD0"/>
<evidence type="ECO:0000259" key="3">
    <source>
        <dbReference type="PROSITE" id="PS50071"/>
    </source>
</evidence>
<dbReference type="Pfam" id="PF00046">
    <property type="entry name" value="Homeodomain"/>
    <property type="match status" value="1"/>
</dbReference>
<feature type="DNA-binding region" description="Homeobox" evidence="1">
    <location>
        <begin position="57"/>
        <end position="116"/>
    </location>
</feature>
<dbReference type="SMART" id="SM00389">
    <property type="entry name" value="HOX"/>
    <property type="match status" value="1"/>
</dbReference>
<comment type="subcellular location">
    <subcellularLocation>
        <location evidence="1 2">Nucleus</location>
    </subcellularLocation>
</comment>
<evidence type="ECO:0000256" key="1">
    <source>
        <dbReference type="PROSITE-ProRule" id="PRU00108"/>
    </source>
</evidence>
<dbReference type="InterPro" id="IPR009057">
    <property type="entry name" value="Homeodomain-like_sf"/>
</dbReference>
<name>A0A8J6AWD0_9EUKA</name>
<dbReference type="Proteomes" id="UP000717585">
    <property type="component" value="Unassembled WGS sequence"/>
</dbReference>
<dbReference type="PROSITE" id="PS50071">
    <property type="entry name" value="HOMEOBOX_2"/>
    <property type="match status" value="1"/>
</dbReference>
<organism evidence="4 5">
    <name type="scientific">Carpediemonas membranifera</name>
    <dbReference type="NCBI Taxonomy" id="201153"/>
    <lineage>
        <taxon>Eukaryota</taxon>
        <taxon>Metamonada</taxon>
        <taxon>Carpediemonas-like organisms</taxon>
        <taxon>Carpediemonas</taxon>
    </lineage>
</organism>
<dbReference type="GO" id="GO:0005634">
    <property type="term" value="C:nucleus"/>
    <property type="evidence" value="ECO:0007669"/>
    <property type="project" value="UniProtKB-SubCell"/>
</dbReference>
<evidence type="ECO:0000256" key="2">
    <source>
        <dbReference type="RuleBase" id="RU000682"/>
    </source>
</evidence>
<keyword evidence="1 2" id="KW-0539">Nucleus</keyword>
<reference evidence="4" key="1">
    <citation type="submission" date="2021-05" db="EMBL/GenBank/DDBJ databases">
        <title>A free-living protist that lacks canonical eukaryotic 1 DNA replication and segregation systems.</title>
        <authorList>
            <person name="Salas-Leiva D.E."/>
            <person name="Tromer E.C."/>
            <person name="Curtis B.A."/>
            <person name="Jerlstrom-Hultqvist J."/>
            <person name="Kolisko M."/>
            <person name="Yi Z."/>
            <person name="Salas-Leiva J.S."/>
            <person name="Gallot-Lavallee L."/>
            <person name="Kops G.J.P.L."/>
            <person name="Archibald J.M."/>
            <person name="Simpson A.G.B."/>
            <person name="Roger A.J."/>
        </authorList>
    </citation>
    <scope>NUCLEOTIDE SEQUENCE</scope>
    <source>
        <strain evidence="4">BICM</strain>
    </source>
</reference>
<protein>
    <recommendedName>
        <fullName evidence="3">Homeobox domain-containing protein</fullName>
    </recommendedName>
</protein>
<comment type="caution">
    <text evidence="4">The sequence shown here is derived from an EMBL/GenBank/DDBJ whole genome shotgun (WGS) entry which is preliminary data.</text>
</comment>
<proteinExistence type="predicted"/>
<sequence length="184" mass="20328">MESSIPQCTQDNTQVAAVSDAKVFGSLPPIVNFGDATTQPAKPVPPIQKKKHKRVVTGKRGVAFSPYQISVLVHCFQEQSYPSRDEFDNLARYIGLDTDRVRGWFQNSRTRGVPSKAKVNEVSIPAQAIMDGLATRGTIMPLPDHPVVGLPRVRTSDKSCQCTNLPLDVQDLYFTGAFDELLER</sequence>
<dbReference type="SUPFAM" id="SSF46689">
    <property type="entry name" value="Homeodomain-like"/>
    <property type="match status" value="1"/>
</dbReference>
<dbReference type="CDD" id="cd00086">
    <property type="entry name" value="homeodomain"/>
    <property type="match status" value="1"/>
</dbReference>
<keyword evidence="1 2" id="KW-0238">DNA-binding</keyword>
<dbReference type="OrthoDB" id="2147389at2759"/>
<accession>A0A8J6AWD0</accession>
<evidence type="ECO:0000313" key="5">
    <source>
        <dbReference type="Proteomes" id="UP000717585"/>
    </source>
</evidence>
<dbReference type="EMBL" id="JAHDYR010000016">
    <property type="protein sequence ID" value="KAG9394160.1"/>
    <property type="molecule type" value="Genomic_DNA"/>
</dbReference>
<dbReference type="Gene3D" id="1.10.10.60">
    <property type="entry name" value="Homeodomain-like"/>
    <property type="match status" value="1"/>
</dbReference>